<organism evidence="1 2">
    <name type="scientific">Adineta steineri</name>
    <dbReference type="NCBI Taxonomy" id="433720"/>
    <lineage>
        <taxon>Eukaryota</taxon>
        <taxon>Metazoa</taxon>
        <taxon>Spiralia</taxon>
        <taxon>Gnathifera</taxon>
        <taxon>Rotifera</taxon>
        <taxon>Eurotatoria</taxon>
        <taxon>Bdelloidea</taxon>
        <taxon>Adinetida</taxon>
        <taxon>Adinetidae</taxon>
        <taxon>Adineta</taxon>
    </lineage>
</organism>
<gene>
    <name evidence="1" type="ORF">OXD698_LOCUS47232</name>
</gene>
<dbReference type="PANTHER" id="PTHR45971">
    <property type="entry name" value="PHOX (PX) DOMAIN-CONTAINING PROTEIN"/>
    <property type="match status" value="1"/>
</dbReference>
<feature type="non-terminal residue" evidence="1">
    <location>
        <position position="1"/>
    </location>
</feature>
<dbReference type="PANTHER" id="PTHR45971:SF1">
    <property type="entry name" value="RUBICON, ISOFORM A"/>
    <property type="match status" value="1"/>
</dbReference>
<dbReference type="Proteomes" id="UP000663844">
    <property type="component" value="Unassembled WGS sequence"/>
</dbReference>
<dbReference type="GO" id="GO:1901981">
    <property type="term" value="F:phosphatidylinositol phosphate binding"/>
    <property type="evidence" value="ECO:0007669"/>
    <property type="project" value="TreeGrafter"/>
</dbReference>
<evidence type="ECO:0000313" key="1">
    <source>
        <dbReference type="EMBL" id="CAF4322124.1"/>
    </source>
</evidence>
<protein>
    <submittedName>
        <fullName evidence="1">Uncharacterized protein</fullName>
    </submittedName>
</protein>
<reference evidence="1" key="1">
    <citation type="submission" date="2021-02" db="EMBL/GenBank/DDBJ databases">
        <authorList>
            <person name="Nowell W R."/>
        </authorList>
    </citation>
    <scope>NUCLEOTIDE SEQUENCE</scope>
</reference>
<dbReference type="InterPro" id="IPR052428">
    <property type="entry name" value="Autophagy_HostDef_Reg"/>
</dbReference>
<sequence length="62" mass="7298">MSQRVLRRGNSNWAPPREQLIFHIHQSVNRDSQLKKQGYLCAGCGRGVEKGYAHRFRYCEYT</sequence>
<accession>A0A820JBE4</accession>
<name>A0A820JBE4_9BILA</name>
<proteinExistence type="predicted"/>
<dbReference type="EMBL" id="CAJOAZ010018055">
    <property type="protein sequence ID" value="CAF4322124.1"/>
    <property type="molecule type" value="Genomic_DNA"/>
</dbReference>
<dbReference type="AlphaFoldDB" id="A0A820JBE4"/>
<comment type="caution">
    <text evidence="1">The sequence shown here is derived from an EMBL/GenBank/DDBJ whole genome shotgun (WGS) entry which is preliminary data.</text>
</comment>
<evidence type="ECO:0000313" key="2">
    <source>
        <dbReference type="Proteomes" id="UP000663844"/>
    </source>
</evidence>